<sequence>MSGVGTAALFVSYIIAGPFWDRFGSFATMVLSACSFGAGFLGIYLAVMGVLSGAFSSIGAVSLYYFLAGFGSCASFVVCYGVNL</sequence>
<feature type="transmembrane region" description="Helical" evidence="1">
    <location>
        <begin position="26"/>
        <end position="51"/>
    </location>
</feature>
<comment type="caution">
    <text evidence="2">The sequence shown here is derived from an EMBL/GenBank/DDBJ whole genome shotgun (WGS) entry which is preliminary data.</text>
</comment>
<accession>A0AAD5SR31</accession>
<organism evidence="2 3">
    <name type="scientific">Physocladia obscura</name>
    <dbReference type="NCBI Taxonomy" id="109957"/>
    <lineage>
        <taxon>Eukaryota</taxon>
        <taxon>Fungi</taxon>
        <taxon>Fungi incertae sedis</taxon>
        <taxon>Chytridiomycota</taxon>
        <taxon>Chytridiomycota incertae sedis</taxon>
        <taxon>Chytridiomycetes</taxon>
        <taxon>Chytridiales</taxon>
        <taxon>Chytriomycetaceae</taxon>
        <taxon>Physocladia</taxon>
    </lineage>
</organism>
<feature type="non-terminal residue" evidence="2">
    <location>
        <position position="84"/>
    </location>
</feature>
<keyword evidence="3" id="KW-1185">Reference proteome</keyword>
<evidence type="ECO:0000256" key="1">
    <source>
        <dbReference type="SAM" id="Phobius"/>
    </source>
</evidence>
<protein>
    <submittedName>
        <fullName evidence="2">Uncharacterized protein</fullName>
    </submittedName>
</protein>
<reference evidence="2" key="1">
    <citation type="submission" date="2020-05" db="EMBL/GenBank/DDBJ databases">
        <title>Phylogenomic resolution of chytrid fungi.</title>
        <authorList>
            <person name="Stajich J.E."/>
            <person name="Amses K."/>
            <person name="Simmons R."/>
            <person name="Seto K."/>
            <person name="Myers J."/>
            <person name="Bonds A."/>
            <person name="Quandt C.A."/>
            <person name="Barry K."/>
            <person name="Liu P."/>
            <person name="Grigoriev I."/>
            <person name="Longcore J.E."/>
            <person name="James T.Y."/>
        </authorList>
    </citation>
    <scope>NUCLEOTIDE SEQUENCE</scope>
    <source>
        <strain evidence="2">JEL0513</strain>
    </source>
</reference>
<keyword evidence="1" id="KW-0812">Transmembrane</keyword>
<dbReference type="Proteomes" id="UP001211907">
    <property type="component" value="Unassembled WGS sequence"/>
</dbReference>
<gene>
    <name evidence="2" type="ORF">HK100_007269</name>
</gene>
<keyword evidence="1" id="KW-0472">Membrane</keyword>
<keyword evidence="1" id="KW-1133">Transmembrane helix</keyword>
<dbReference type="EMBL" id="JADGJH010003418">
    <property type="protein sequence ID" value="KAJ3091085.1"/>
    <property type="molecule type" value="Genomic_DNA"/>
</dbReference>
<feature type="transmembrane region" description="Helical" evidence="1">
    <location>
        <begin position="63"/>
        <end position="83"/>
    </location>
</feature>
<evidence type="ECO:0000313" key="3">
    <source>
        <dbReference type="Proteomes" id="UP001211907"/>
    </source>
</evidence>
<name>A0AAD5SR31_9FUNG</name>
<dbReference type="AlphaFoldDB" id="A0AAD5SR31"/>
<proteinExistence type="predicted"/>
<evidence type="ECO:0000313" key="2">
    <source>
        <dbReference type="EMBL" id="KAJ3091085.1"/>
    </source>
</evidence>